<feature type="region of interest" description="Disordered" evidence="1">
    <location>
        <begin position="321"/>
        <end position="340"/>
    </location>
</feature>
<dbReference type="STRING" id="62062.ENSHHUP00000062863"/>
<sequence>LTWRCSDRACCCSQRYWRGSLRGCVCPGFVAVAEPVLSGVCSPCLQVATQAAHAATALLRVNHQSSPVQYKELEDLVEDIIARCTELPLPASSRCRVSLKGAEPSSQASRAGGFLLQALVCFHAACRLVEQCSSEPGLKENVFTAPSKQVRGLDPLEPLCLLHCCDTVCIPIVTRHCEPPAPRCSSTSSPSCHTSSPFYPLRCRTGILWFLQADSGAQSCPLCRKPVTGEPEDTHTDHYHPPRQKPSSECSLLWFSAEAQCVSSVPTRPCSQHPPTRLLPDSTVFSCVVTLLCSVQEQGFGATSLCAQVCPLPAVCHTGQEPRPGLGSSKLHQQGPVLQP</sequence>
<accession>A0A4W5PL27</accession>
<dbReference type="InterPro" id="IPR052133">
    <property type="entry name" value="Immune_Signaling-Apoptosis_Reg"/>
</dbReference>
<dbReference type="GO" id="GO:0007127">
    <property type="term" value="P:meiosis I"/>
    <property type="evidence" value="ECO:0007669"/>
    <property type="project" value="TreeGrafter"/>
</dbReference>
<reference evidence="2" key="3">
    <citation type="submission" date="2025-09" db="UniProtKB">
        <authorList>
            <consortium name="Ensembl"/>
        </authorList>
    </citation>
    <scope>IDENTIFICATION</scope>
</reference>
<keyword evidence="3" id="KW-1185">Reference proteome</keyword>
<dbReference type="Ensembl" id="ENSHHUT00000064984.1">
    <property type="protein sequence ID" value="ENSHHUP00000062863.1"/>
    <property type="gene ID" value="ENSHHUG00000037143.1"/>
</dbReference>
<dbReference type="PANTHER" id="PTHR12044">
    <property type="entry name" value="BCL2 INTERACTING MEDIATOR OF CELL DEATH"/>
    <property type="match status" value="1"/>
</dbReference>
<protein>
    <submittedName>
        <fullName evidence="2">Uncharacterized protein</fullName>
    </submittedName>
</protein>
<evidence type="ECO:0000313" key="3">
    <source>
        <dbReference type="Proteomes" id="UP000314982"/>
    </source>
</evidence>
<dbReference type="AlphaFoldDB" id="A0A4W5PL27"/>
<dbReference type="Proteomes" id="UP000314982">
    <property type="component" value="Unassembled WGS sequence"/>
</dbReference>
<dbReference type="PANTHER" id="PTHR12044:SF14">
    <property type="entry name" value="MEIOTIC DOUBLE-STRANDED BREAK FORMATION PROTEIN 1"/>
    <property type="match status" value="1"/>
</dbReference>
<name>A0A4W5PL27_9TELE</name>
<reference evidence="3" key="1">
    <citation type="submission" date="2018-06" db="EMBL/GenBank/DDBJ databases">
        <title>Genome assembly of Danube salmon.</title>
        <authorList>
            <person name="Macqueen D.J."/>
            <person name="Gundappa M.K."/>
        </authorList>
    </citation>
    <scope>NUCLEOTIDE SEQUENCE [LARGE SCALE GENOMIC DNA]</scope>
</reference>
<dbReference type="GeneTree" id="ENSGT00390000002077"/>
<evidence type="ECO:0000313" key="2">
    <source>
        <dbReference type="Ensembl" id="ENSHHUP00000062863.1"/>
    </source>
</evidence>
<reference evidence="2" key="2">
    <citation type="submission" date="2025-08" db="UniProtKB">
        <authorList>
            <consortium name="Ensembl"/>
        </authorList>
    </citation>
    <scope>IDENTIFICATION</scope>
</reference>
<proteinExistence type="predicted"/>
<organism evidence="2 3">
    <name type="scientific">Hucho hucho</name>
    <name type="common">huchen</name>
    <dbReference type="NCBI Taxonomy" id="62062"/>
    <lineage>
        <taxon>Eukaryota</taxon>
        <taxon>Metazoa</taxon>
        <taxon>Chordata</taxon>
        <taxon>Craniata</taxon>
        <taxon>Vertebrata</taxon>
        <taxon>Euteleostomi</taxon>
        <taxon>Actinopterygii</taxon>
        <taxon>Neopterygii</taxon>
        <taxon>Teleostei</taxon>
        <taxon>Protacanthopterygii</taxon>
        <taxon>Salmoniformes</taxon>
        <taxon>Salmonidae</taxon>
        <taxon>Salmoninae</taxon>
        <taxon>Hucho</taxon>
    </lineage>
</organism>
<evidence type="ECO:0000256" key="1">
    <source>
        <dbReference type="SAM" id="MobiDB-lite"/>
    </source>
</evidence>